<dbReference type="EMBL" id="VIKS01000010">
    <property type="protein sequence ID" value="TQV86469.1"/>
    <property type="molecule type" value="Genomic_DNA"/>
</dbReference>
<dbReference type="Gene3D" id="1.25.40.10">
    <property type="entry name" value="Tetratricopeptide repeat domain"/>
    <property type="match status" value="2"/>
</dbReference>
<feature type="repeat" description="TPR" evidence="4">
    <location>
        <begin position="165"/>
        <end position="198"/>
    </location>
</feature>
<dbReference type="GO" id="GO:0005092">
    <property type="term" value="F:GDP-dissociation inhibitor activity"/>
    <property type="evidence" value="ECO:0007669"/>
    <property type="project" value="TreeGrafter"/>
</dbReference>
<dbReference type="CDD" id="cd22890">
    <property type="entry name" value="ChiS-DBD"/>
    <property type="match status" value="1"/>
</dbReference>
<comment type="subcellular location">
    <subcellularLocation>
        <location evidence="1">Cytoplasm</location>
    </subcellularLocation>
</comment>
<dbReference type="Pfam" id="PF13424">
    <property type="entry name" value="TPR_12"/>
    <property type="match status" value="2"/>
</dbReference>
<keyword evidence="3" id="KW-0677">Repeat</keyword>
<evidence type="ECO:0000256" key="5">
    <source>
        <dbReference type="SAM" id="Coils"/>
    </source>
</evidence>
<keyword evidence="5" id="KW-0175">Coiled coil</keyword>
<evidence type="ECO:0000256" key="6">
    <source>
        <dbReference type="SAM" id="Phobius"/>
    </source>
</evidence>
<evidence type="ECO:0000313" key="8">
    <source>
        <dbReference type="EMBL" id="TQV86469.1"/>
    </source>
</evidence>
<evidence type="ECO:0000256" key="3">
    <source>
        <dbReference type="ARBA" id="ARBA00022737"/>
    </source>
</evidence>
<proteinExistence type="predicted"/>
<protein>
    <submittedName>
        <fullName evidence="8">Tetratricopeptide repeat protein</fullName>
    </submittedName>
</protein>
<dbReference type="InterPro" id="IPR011990">
    <property type="entry name" value="TPR-like_helical_dom_sf"/>
</dbReference>
<dbReference type="PANTHER" id="PTHR45954">
    <property type="entry name" value="LD33695P"/>
    <property type="match status" value="1"/>
</dbReference>
<keyword evidence="6" id="KW-0812">Transmembrane</keyword>
<feature type="coiled-coil region" evidence="5">
    <location>
        <begin position="409"/>
        <end position="445"/>
    </location>
</feature>
<keyword evidence="9" id="KW-1185">Reference proteome</keyword>
<dbReference type="Proteomes" id="UP000315439">
    <property type="component" value="Unassembled WGS sequence"/>
</dbReference>
<evidence type="ECO:0000313" key="9">
    <source>
        <dbReference type="Proteomes" id="UP000315439"/>
    </source>
</evidence>
<dbReference type="PANTHER" id="PTHR45954:SF1">
    <property type="entry name" value="LD33695P"/>
    <property type="match status" value="1"/>
</dbReference>
<name>A0A545UAI3_9GAMM</name>
<keyword evidence="6" id="KW-1133">Transmembrane helix</keyword>
<gene>
    <name evidence="8" type="ORF">FLL46_16265</name>
</gene>
<keyword evidence="4" id="KW-0802">TPR repeat</keyword>
<dbReference type="GO" id="GO:0001965">
    <property type="term" value="F:G-protein alpha-subunit binding"/>
    <property type="evidence" value="ECO:0007669"/>
    <property type="project" value="TreeGrafter"/>
</dbReference>
<dbReference type="SUPFAM" id="SSF48452">
    <property type="entry name" value="TPR-like"/>
    <property type="match status" value="2"/>
</dbReference>
<reference evidence="8 9" key="1">
    <citation type="submission" date="2019-07" db="EMBL/GenBank/DDBJ databases">
        <title>Draft genome for Aliikangiella sp. M105.</title>
        <authorList>
            <person name="Wang G."/>
        </authorList>
    </citation>
    <scope>NUCLEOTIDE SEQUENCE [LARGE SCALE GENOMIC DNA]</scope>
    <source>
        <strain evidence="8 9">M105</strain>
    </source>
</reference>
<feature type="chain" id="PRO_5021737763" evidence="7">
    <location>
        <begin position="27"/>
        <end position="722"/>
    </location>
</feature>
<dbReference type="OrthoDB" id="6014116at2"/>
<dbReference type="InterPro" id="IPR019734">
    <property type="entry name" value="TPR_rpt"/>
</dbReference>
<dbReference type="Gene3D" id="3.30.450.20">
    <property type="entry name" value="PAS domain"/>
    <property type="match status" value="1"/>
</dbReference>
<keyword evidence="6" id="KW-0472">Membrane</keyword>
<sequence length="722" mass="82358">MTFISKTIPYLVLIIGAFFAFPPVSAAQIDTAACLKSQQEPIEQIKICNLLLENIANKKVPSNATQSEAFNTTTPNSREVNSQLADIHLKLMDLYTRQGNFTQASEIEKYIDVAFLDFLHAEQKLKFLRRKGILLYRQGSLPKALHVFQQAVNLARNNGNEILLAKALSDLGTAHLAMTQYPLALQAYRDSLELKEKFASPKSIAVTLNNLGSVFRKLDAWDQAEHYYTRAIAIYHQISDKNSEAHTRENLGLIKINQKEIDKAIQLYQESLAHFKQVNNQHASLRLMILLGNAALIKKDLVSAEKYLTEAELIELKLGTSDQSTALKLNLGKLLSQKGSFQQAEAMLLTGLTFAQNQNDKSNELKILQALVDSSTQYEQWEKALGYQRKFTLSKLSSFQENFDSLLARTRAEFEYDQQQKEIKLLNKENQINQLELTNQKSRTALLSLSLAILIIVTGLFIFWQRHKRQKLKDELEKEIAWHRNQFVKLGVSHNSLTTAFGQLKQAILIINNKQKVVFTNDAAAELFKVPLEKFNEITLSSLITDENEEFWKEWNSETELNHRIFREVKFSLNNAPYEFEMCVTSVNREEPVTILIISDSVSDSEMIPITALIPAAGFHQQLVDLMLSSVEAWEISTRSTRIELAEKSGIWRVSIDDGRLRTRSMDRYMSLKLLPKKPRWREVLRTAHFVLAECELESGTKQSLTKKLNLVSQHIRAEALI</sequence>
<dbReference type="GO" id="GO:0005938">
    <property type="term" value="C:cell cortex"/>
    <property type="evidence" value="ECO:0007669"/>
    <property type="project" value="TreeGrafter"/>
</dbReference>
<evidence type="ECO:0000256" key="7">
    <source>
        <dbReference type="SAM" id="SignalP"/>
    </source>
</evidence>
<feature type="transmembrane region" description="Helical" evidence="6">
    <location>
        <begin position="445"/>
        <end position="464"/>
    </location>
</feature>
<dbReference type="PROSITE" id="PS50005">
    <property type="entry name" value="TPR"/>
    <property type="match status" value="2"/>
</dbReference>
<keyword evidence="2" id="KW-0963">Cytoplasm</keyword>
<comment type="caution">
    <text evidence="8">The sequence shown here is derived from an EMBL/GenBank/DDBJ whole genome shotgun (WGS) entry which is preliminary data.</text>
</comment>
<dbReference type="SMART" id="SM00028">
    <property type="entry name" value="TPR"/>
    <property type="match status" value="6"/>
</dbReference>
<dbReference type="InterPro" id="IPR052386">
    <property type="entry name" value="GPSM"/>
</dbReference>
<dbReference type="RefSeq" id="WP_142932392.1">
    <property type="nucleotide sequence ID" value="NZ_ML660166.1"/>
</dbReference>
<feature type="repeat" description="TPR" evidence="4">
    <location>
        <begin position="125"/>
        <end position="158"/>
    </location>
</feature>
<organism evidence="8 9">
    <name type="scientific">Aliikangiella coralliicola</name>
    <dbReference type="NCBI Taxonomy" id="2592383"/>
    <lineage>
        <taxon>Bacteria</taxon>
        <taxon>Pseudomonadati</taxon>
        <taxon>Pseudomonadota</taxon>
        <taxon>Gammaproteobacteria</taxon>
        <taxon>Oceanospirillales</taxon>
        <taxon>Pleioneaceae</taxon>
        <taxon>Aliikangiella</taxon>
    </lineage>
</organism>
<feature type="signal peptide" evidence="7">
    <location>
        <begin position="1"/>
        <end position="26"/>
    </location>
</feature>
<accession>A0A545UAI3</accession>
<evidence type="ECO:0000256" key="1">
    <source>
        <dbReference type="ARBA" id="ARBA00004496"/>
    </source>
</evidence>
<evidence type="ECO:0000256" key="4">
    <source>
        <dbReference type="PROSITE-ProRule" id="PRU00339"/>
    </source>
</evidence>
<dbReference type="AlphaFoldDB" id="A0A545UAI3"/>
<evidence type="ECO:0000256" key="2">
    <source>
        <dbReference type="ARBA" id="ARBA00022490"/>
    </source>
</evidence>
<keyword evidence="7" id="KW-0732">Signal</keyword>